<comment type="caution">
    <text evidence="3">The sequence shown here is derived from an EMBL/GenBank/DDBJ whole genome shotgun (WGS) entry which is preliminary data.</text>
</comment>
<evidence type="ECO:0000256" key="1">
    <source>
        <dbReference type="SAM" id="Phobius"/>
    </source>
</evidence>
<organism evidence="3 4">
    <name type="scientific">Hymenobacter lapidarius</name>
    <dbReference type="NCBI Taxonomy" id="1908237"/>
    <lineage>
        <taxon>Bacteria</taxon>
        <taxon>Pseudomonadati</taxon>
        <taxon>Bacteroidota</taxon>
        <taxon>Cytophagia</taxon>
        <taxon>Cytophagales</taxon>
        <taxon>Hymenobacteraceae</taxon>
        <taxon>Hymenobacter</taxon>
    </lineage>
</organism>
<proteinExistence type="predicted"/>
<gene>
    <name evidence="3" type="ORF">BEN47_18680</name>
</gene>
<dbReference type="Proteomes" id="UP000176294">
    <property type="component" value="Unassembled WGS sequence"/>
</dbReference>
<keyword evidence="2" id="KW-0732">Signal</keyword>
<evidence type="ECO:0000256" key="2">
    <source>
        <dbReference type="SAM" id="SignalP"/>
    </source>
</evidence>
<keyword evidence="4" id="KW-1185">Reference proteome</keyword>
<keyword evidence="1" id="KW-1133">Transmembrane helix</keyword>
<keyword evidence="1" id="KW-0812">Transmembrane</keyword>
<sequence length="170" mass="17808">MFRFSLLFLLLAGPASAQDSALATAAPAPPVLTPIARTASDTVRAIHRLYAKRRRVGDILTIGAAGADLALAAVSAANENKGTSSSGGSGYGNLSGNRPLFQLGFGGFAAIYGIVAAPVMGVGIQQLIAYGPRREARTIEAYEATHRLPRKIQRQLRKHLVKGDAAALTR</sequence>
<protein>
    <submittedName>
        <fullName evidence="3">Uncharacterized protein</fullName>
    </submittedName>
</protein>
<feature type="transmembrane region" description="Helical" evidence="1">
    <location>
        <begin position="100"/>
        <end position="124"/>
    </location>
</feature>
<accession>A0A1G1SUC5</accession>
<dbReference type="AlphaFoldDB" id="A0A1G1SUC5"/>
<reference evidence="3 4" key="1">
    <citation type="submission" date="2016-08" db="EMBL/GenBank/DDBJ databases">
        <title>Hymenobacter coccineus sp. nov., Hymenobacter lapidarius sp. nov. and Hymenobacter glacialis sp. nov., isolated from Antarctic soil.</title>
        <authorList>
            <person name="Sedlacek I."/>
            <person name="Kralova S."/>
            <person name="Kyrova K."/>
            <person name="Maslanova I."/>
            <person name="Stankova E."/>
            <person name="Vrbovska V."/>
            <person name="Nemec M."/>
            <person name="Bartak M."/>
            <person name="Svec P."/>
            <person name="Busse H.-J."/>
            <person name="Pantucek R."/>
        </authorList>
    </citation>
    <scope>NUCLEOTIDE SEQUENCE [LARGE SCALE GENOMIC DNA]</scope>
    <source>
        <strain evidence="3 4">CCM 8643</strain>
    </source>
</reference>
<feature type="chain" id="PRO_5009578437" evidence="2">
    <location>
        <begin position="18"/>
        <end position="170"/>
    </location>
</feature>
<dbReference type="RefSeq" id="WP_070730152.1">
    <property type="nucleotide sequence ID" value="NZ_MDZB01000149.1"/>
</dbReference>
<dbReference type="EMBL" id="MDZB01000149">
    <property type="protein sequence ID" value="OGX82213.1"/>
    <property type="molecule type" value="Genomic_DNA"/>
</dbReference>
<evidence type="ECO:0000313" key="3">
    <source>
        <dbReference type="EMBL" id="OGX82213.1"/>
    </source>
</evidence>
<feature type="signal peptide" evidence="2">
    <location>
        <begin position="1"/>
        <end position="17"/>
    </location>
</feature>
<keyword evidence="1" id="KW-0472">Membrane</keyword>
<name>A0A1G1SUC5_9BACT</name>
<evidence type="ECO:0000313" key="4">
    <source>
        <dbReference type="Proteomes" id="UP000176294"/>
    </source>
</evidence>